<dbReference type="Proteomes" id="UP000076727">
    <property type="component" value="Unassembled WGS sequence"/>
</dbReference>
<feature type="region of interest" description="Disordered" evidence="1">
    <location>
        <begin position="56"/>
        <end position="153"/>
    </location>
</feature>
<feature type="compositionally biased region" description="Acidic residues" evidence="1">
    <location>
        <begin position="363"/>
        <end position="379"/>
    </location>
</feature>
<evidence type="ECO:0000313" key="2">
    <source>
        <dbReference type="EMBL" id="KZT67297.1"/>
    </source>
</evidence>
<feature type="compositionally biased region" description="Polar residues" evidence="1">
    <location>
        <begin position="421"/>
        <end position="436"/>
    </location>
</feature>
<protein>
    <recommendedName>
        <fullName evidence="4">Mus7/MMS22 family-domain-containing protein</fullName>
    </recommendedName>
</protein>
<dbReference type="GO" id="GO:0031297">
    <property type="term" value="P:replication fork processing"/>
    <property type="evidence" value="ECO:0007669"/>
    <property type="project" value="InterPro"/>
</dbReference>
<feature type="compositionally biased region" description="Polar residues" evidence="1">
    <location>
        <begin position="604"/>
        <end position="613"/>
    </location>
</feature>
<dbReference type="PANTHER" id="PTHR28122:SF1">
    <property type="entry name" value="E3 UBIQUITIN-PROTEIN LIGASE SUBSTRATE RECEPTOR MMS22"/>
    <property type="match status" value="1"/>
</dbReference>
<feature type="region of interest" description="Disordered" evidence="1">
    <location>
        <begin position="943"/>
        <end position="978"/>
    </location>
</feature>
<name>A0A165NRZ1_9APHY</name>
<dbReference type="EMBL" id="KV429078">
    <property type="protein sequence ID" value="KZT67297.1"/>
    <property type="molecule type" value="Genomic_DNA"/>
</dbReference>
<feature type="compositionally biased region" description="Basic residues" evidence="1">
    <location>
        <begin position="479"/>
        <end position="489"/>
    </location>
</feature>
<feature type="region of interest" description="Disordered" evidence="1">
    <location>
        <begin position="1"/>
        <end position="24"/>
    </location>
</feature>
<evidence type="ECO:0000256" key="1">
    <source>
        <dbReference type="SAM" id="MobiDB-lite"/>
    </source>
</evidence>
<feature type="compositionally biased region" description="Acidic residues" evidence="1">
    <location>
        <begin position="728"/>
        <end position="739"/>
    </location>
</feature>
<feature type="compositionally biased region" description="Polar residues" evidence="1">
    <location>
        <begin position="863"/>
        <end position="880"/>
    </location>
</feature>
<feature type="region of interest" description="Disordered" evidence="1">
    <location>
        <begin position="206"/>
        <end position="292"/>
    </location>
</feature>
<feature type="compositionally biased region" description="Basic and acidic residues" evidence="1">
    <location>
        <begin position="561"/>
        <end position="577"/>
    </location>
</feature>
<dbReference type="STRING" id="1314783.A0A165NRZ1"/>
<dbReference type="GO" id="GO:0035361">
    <property type="term" value="C:Cul8-RING ubiquitin ligase complex"/>
    <property type="evidence" value="ECO:0007669"/>
    <property type="project" value="TreeGrafter"/>
</dbReference>
<proteinExistence type="predicted"/>
<evidence type="ECO:0000313" key="3">
    <source>
        <dbReference type="Proteomes" id="UP000076727"/>
    </source>
</evidence>
<feature type="compositionally biased region" description="Basic and acidic residues" evidence="1">
    <location>
        <begin position="714"/>
        <end position="727"/>
    </location>
</feature>
<feature type="compositionally biased region" description="Low complexity" evidence="1">
    <location>
        <begin position="127"/>
        <end position="139"/>
    </location>
</feature>
<dbReference type="GO" id="GO:0005634">
    <property type="term" value="C:nucleus"/>
    <property type="evidence" value="ECO:0007669"/>
    <property type="project" value="InterPro"/>
</dbReference>
<feature type="compositionally biased region" description="Polar residues" evidence="1">
    <location>
        <begin position="99"/>
        <end position="124"/>
    </location>
</feature>
<gene>
    <name evidence="2" type="ORF">DAEQUDRAFT_694424</name>
</gene>
<feature type="region of interest" description="Disordered" evidence="1">
    <location>
        <begin position="306"/>
        <end position="653"/>
    </location>
</feature>
<dbReference type="OrthoDB" id="2386201at2759"/>
<dbReference type="Pfam" id="PF09462">
    <property type="entry name" value="Mus7"/>
    <property type="match status" value="1"/>
</dbReference>
<feature type="compositionally biased region" description="Acidic residues" evidence="1">
    <location>
        <begin position="778"/>
        <end position="788"/>
    </location>
</feature>
<feature type="compositionally biased region" description="Basic residues" evidence="1">
    <location>
        <begin position="345"/>
        <end position="356"/>
    </location>
</feature>
<feature type="compositionally biased region" description="Basic and acidic residues" evidence="1">
    <location>
        <begin position="510"/>
        <end position="522"/>
    </location>
</feature>
<sequence>MEDDEVIPTSDAEELEELQAGSPSYWVGHEDSYTLRDEVHPQAGTQRLLGHVHEHTDYIAGLSSPPQTERVPGSPWKRRKLSHPLELLSEYGTPPRTGIRSSTNANATPLRSQRLSTSSPTTSGFPRARSARSSSSVSSTLLPTPTIDSDDEDPLVAAGYDISQVCMQNQVDTIAAVSVAPVRPSSLVAHQFPQNQSLPFLDISSPTTRSPSVDPLSLFSPRLRAPSDRSTESRTSPSPSPIASPRSSRHSSPLTPVQSPTRQHESVRRDHSPYDSVATAKPSTSGPPTEDMTPEQLEAIAAEQAQGRYSLRTRQARQKNPYAYDKAMYKRQMRSNPDAIVKVVSPRRRGKHRSRSVVRSGSDDEYGGQEEEEPDVDDELPIRRRRSRSRSRGDGAARASNSEAGDEEITSRPRSRHKTASKQVVASPSQQTSRASNAKDPPQRPVWQPSAFDETFSSSDENMSEEVPVIEKDKPPDKARRKRARPFPMKKKDIVCQSSTPEYGAAETISDGHEGAADKNDAGDSSAGHVDEPAPTWRRRKNSASLPLQTPPSSPLVDNASFHDMEEQPWAVDHDSFHNSGSPLPPPPSSTPVNIDLSPPGMMSPQTTQQVVASDSDVEIVSQGRQSPPGLSGDDADGSGLEHDQTVDNTYAKDRKRFKALRRMMPIVLIQRYMQDAQKPKLRRTATPSDDSSSESRDEDQPLRPGQSKIIRRTASERANIEIRGDSESSDVEIVDEETQASSSASSSESDMDKVTVQKRRHDKRVTEPLTQQSASVVEDDTDSDLDQEIGQWIPERPSRGSKSSGSGAVREKDIIDYMLSRTRPSGGGKYKKGSARQGRSRGGAKTSSNTLHVAVSGARPGYQTTLPYDRASTSRSDSSLLEDPNEHHVQIQIRDGVPKTRTVRERKEPRNQGTLFMFAGKGGHLVSGRTHKAPVTIDAEQPTTNPASILRPANRDYSSSTVCKPKSRGAKPKTAKERTLRDFWDDNPDVVELHPRASVEVDSNHGIPSRRVTLDFDVPFLPAGMSFGADCYLGRGCLSELVGLITARHEAHCPAAHTYLNFELRPTMSAQEFELVMEKTCQHLRGIFSQRDLPSTGESRPWLSFLHSASQHLSWLLSRITTGEYVALCTFLQRQLAQLQNTIDEPMEVLPEDDQPSALELEIRWFMLEASTRLECQRAQKYGDVEESVIKMQIKRLLTRLWSIGFQDLLVPFLEDAADLPHAADILFVRRAAELWVSLVHYVDVWTSTKDPKLDESRRLGSLWHILRELVVDEGLLRDAASEVVSSEMLWHCIFTLCALSQFSVHGTSLSSPRIPVSWDFVALALDRIKLKTDPTLESSLSKRSLHKRDEYIRILVSRCFILSRKWKWTLDDAATLFNRLLDIFKSRHFANLADEFPELPSFLRHSNIKLLSEKKRSDTAFTLLLKLVVKAADDTCPLADENRGVVGVSQKVKKLLSLCVPVGSVPFTKARPPNRGQLSMLYNRFSAIAVAIFLEPSPGGVKSRLANARRYVTFKDADDETRRACIRGVMHLAILVRHLQLPLEDIWDWLAHISNTLVDEYVQTRGDRRVAVGIQMLLGCVRRVIETPSMDPGQGVSEYPDPAWLSGPWVKRIFSLDTQLTANRITGMEIRKLVQSFLNVRAAALPPPRWTRPSIETAEDSQESQEYFGAEDMNWDDPELVAALDPENAAKAQQLKRKDETVCEIIAQDIAETIYRLVMRHFSGPNESGTLDQYSDETDKWVDCWVGCASVLVQNGKRDWSWYLTLGPQSWEKISDDSWRRRVGLRFMLMVLRLDPAAYFAYQFQFLDVLMQALVAVKVTIEHEYMSLLCSIDGLRHPLLDGMPLSLDPETADYMITRKDFLNKRLLFAHKVIANLAHHLLSNADQEPKTVVLREKCVGSILTLLSTMQNIQQSFPADSEERAKYTSFCQQVHGYLSPFPILRTNPRLAPLVEWIGTL</sequence>
<feature type="compositionally biased region" description="Basic and acidic residues" evidence="1">
    <location>
        <begin position="469"/>
        <end position="478"/>
    </location>
</feature>
<dbReference type="InterPro" id="IPR019021">
    <property type="entry name" value="Mms22"/>
</dbReference>
<feature type="compositionally biased region" description="Basic and acidic residues" evidence="1">
    <location>
        <begin position="262"/>
        <end position="273"/>
    </location>
</feature>
<feature type="compositionally biased region" description="Low complexity" evidence="1">
    <location>
        <begin position="233"/>
        <end position="253"/>
    </location>
</feature>
<organism evidence="2 3">
    <name type="scientific">Daedalea quercina L-15889</name>
    <dbReference type="NCBI Taxonomy" id="1314783"/>
    <lineage>
        <taxon>Eukaryota</taxon>
        <taxon>Fungi</taxon>
        <taxon>Dikarya</taxon>
        <taxon>Basidiomycota</taxon>
        <taxon>Agaricomycotina</taxon>
        <taxon>Agaricomycetes</taxon>
        <taxon>Polyporales</taxon>
        <taxon>Fomitopsis</taxon>
    </lineage>
</organism>
<keyword evidence="3" id="KW-1185">Reference proteome</keyword>
<feature type="compositionally biased region" description="Acidic residues" evidence="1">
    <location>
        <begin position="1"/>
        <end position="17"/>
    </location>
</feature>
<dbReference type="PANTHER" id="PTHR28122">
    <property type="entry name" value="E3 UBIQUITIN-PROTEIN LIGASE SUBSTRATE RECEPTOR MMS22"/>
    <property type="match status" value="1"/>
</dbReference>
<feature type="region of interest" description="Disordered" evidence="1">
    <location>
        <begin position="672"/>
        <end position="886"/>
    </location>
</feature>
<reference evidence="2 3" key="1">
    <citation type="journal article" date="2016" name="Mol. Biol. Evol.">
        <title>Comparative Genomics of Early-Diverging Mushroom-Forming Fungi Provides Insights into the Origins of Lignocellulose Decay Capabilities.</title>
        <authorList>
            <person name="Nagy L.G."/>
            <person name="Riley R."/>
            <person name="Tritt A."/>
            <person name="Adam C."/>
            <person name="Daum C."/>
            <person name="Floudas D."/>
            <person name="Sun H."/>
            <person name="Yadav J.S."/>
            <person name="Pangilinan J."/>
            <person name="Larsson K.H."/>
            <person name="Matsuura K."/>
            <person name="Barry K."/>
            <person name="Labutti K."/>
            <person name="Kuo R."/>
            <person name="Ohm R.A."/>
            <person name="Bhattacharya S.S."/>
            <person name="Shirouzu T."/>
            <person name="Yoshinaga Y."/>
            <person name="Martin F.M."/>
            <person name="Grigoriev I.V."/>
            <person name="Hibbett D.S."/>
        </authorList>
    </citation>
    <scope>NUCLEOTIDE SEQUENCE [LARGE SCALE GENOMIC DNA]</scope>
    <source>
        <strain evidence="2 3">L-15889</strain>
    </source>
</reference>
<accession>A0A165NRZ1</accession>
<evidence type="ECO:0008006" key="4">
    <source>
        <dbReference type="Google" id="ProtNLM"/>
    </source>
</evidence>
<dbReference type="GO" id="GO:0000724">
    <property type="term" value="P:double-strand break repair via homologous recombination"/>
    <property type="evidence" value="ECO:0007669"/>
    <property type="project" value="TreeGrafter"/>
</dbReference>